<dbReference type="EC" id="2.7.7.7" evidence="1 9"/>
<evidence type="ECO:0000256" key="3">
    <source>
        <dbReference type="ARBA" id="ARBA00022679"/>
    </source>
</evidence>
<feature type="domain" description="DNA polymerase III delta N-terminal" evidence="10">
    <location>
        <begin position="28"/>
        <end position="144"/>
    </location>
</feature>
<keyword evidence="13" id="KW-1185">Reference proteome</keyword>
<dbReference type="Gene3D" id="1.20.272.10">
    <property type="match status" value="1"/>
</dbReference>
<dbReference type="InterPro" id="IPR027417">
    <property type="entry name" value="P-loop_NTPase"/>
</dbReference>
<evidence type="ECO:0000259" key="11">
    <source>
        <dbReference type="Pfam" id="PF14840"/>
    </source>
</evidence>
<dbReference type="EMBL" id="CYHB01000001">
    <property type="protein sequence ID" value="CUA83408.1"/>
    <property type="molecule type" value="Genomic_DNA"/>
</dbReference>
<dbReference type="RefSeq" id="WP_055438256.1">
    <property type="nucleotide sequence ID" value="NZ_CYHB01000001.1"/>
</dbReference>
<dbReference type="SUPFAM" id="SSF48019">
    <property type="entry name" value="post-AAA+ oligomerization domain-like"/>
    <property type="match status" value="1"/>
</dbReference>
<dbReference type="PANTHER" id="PTHR34388:SF1">
    <property type="entry name" value="DNA POLYMERASE III SUBUNIT DELTA"/>
    <property type="match status" value="1"/>
</dbReference>
<feature type="domain" description="DNA polymerase III subunit delta C-terminal" evidence="11">
    <location>
        <begin position="223"/>
        <end position="334"/>
    </location>
</feature>
<evidence type="ECO:0000259" key="10">
    <source>
        <dbReference type="Pfam" id="PF06144"/>
    </source>
</evidence>
<evidence type="ECO:0000256" key="1">
    <source>
        <dbReference type="ARBA" id="ARBA00012417"/>
    </source>
</evidence>
<dbReference type="InterPro" id="IPR005790">
    <property type="entry name" value="DNA_polIII_delta"/>
</dbReference>
<evidence type="ECO:0000256" key="9">
    <source>
        <dbReference type="NCBIfam" id="TIGR01128"/>
    </source>
</evidence>
<dbReference type="AlphaFoldDB" id="A0A0K6GY15"/>
<dbReference type="GO" id="GO:0009360">
    <property type="term" value="C:DNA polymerase III complex"/>
    <property type="evidence" value="ECO:0007669"/>
    <property type="project" value="UniProtKB-UniRule"/>
</dbReference>
<evidence type="ECO:0000313" key="13">
    <source>
        <dbReference type="Proteomes" id="UP000182598"/>
    </source>
</evidence>
<evidence type="ECO:0000256" key="4">
    <source>
        <dbReference type="ARBA" id="ARBA00022695"/>
    </source>
</evidence>
<dbReference type="GO" id="GO:0003677">
    <property type="term" value="F:DNA binding"/>
    <property type="evidence" value="ECO:0007669"/>
    <property type="project" value="InterPro"/>
</dbReference>
<evidence type="ECO:0000256" key="7">
    <source>
        <dbReference type="ARBA" id="ARBA00034754"/>
    </source>
</evidence>
<evidence type="ECO:0000313" key="12">
    <source>
        <dbReference type="EMBL" id="CUA83408.1"/>
    </source>
</evidence>
<dbReference type="GO" id="GO:0006261">
    <property type="term" value="P:DNA-templated DNA replication"/>
    <property type="evidence" value="ECO:0007669"/>
    <property type="project" value="TreeGrafter"/>
</dbReference>
<keyword evidence="5" id="KW-0235">DNA replication</keyword>
<dbReference type="InterPro" id="IPR010372">
    <property type="entry name" value="DNA_pol3_delta_N"/>
</dbReference>
<keyword evidence="3" id="KW-0808">Transferase</keyword>
<comment type="similarity">
    <text evidence="7">Belongs to the DNA polymerase HolA subunit family.</text>
</comment>
<organism evidence="12 13">
    <name type="scientific">Pseudidiomarina woesei</name>
    <dbReference type="NCBI Taxonomy" id="1381080"/>
    <lineage>
        <taxon>Bacteria</taxon>
        <taxon>Pseudomonadati</taxon>
        <taxon>Pseudomonadota</taxon>
        <taxon>Gammaproteobacteria</taxon>
        <taxon>Alteromonadales</taxon>
        <taxon>Idiomarinaceae</taxon>
        <taxon>Pseudidiomarina</taxon>
    </lineage>
</organism>
<evidence type="ECO:0000256" key="8">
    <source>
        <dbReference type="ARBA" id="ARBA00049244"/>
    </source>
</evidence>
<dbReference type="Proteomes" id="UP000182598">
    <property type="component" value="Unassembled WGS sequence"/>
</dbReference>
<evidence type="ECO:0000256" key="2">
    <source>
        <dbReference type="ARBA" id="ARBA00017703"/>
    </source>
</evidence>
<keyword evidence="4" id="KW-0548">Nucleotidyltransferase</keyword>
<protein>
    <recommendedName>
        <fullName evidence="2 9">DNA polymerase III subunit delta</fullName>
        <ecNumber evidence="1 9">2.7.7.7</ecNumber>
    </recommendedName>
</protein>
<dbReference type="NCBIfam" id="TIGR01128">
    <property type="entry name" value="holA"/>
    <property type="match status" value="1"/>
</dbReference>
<dbReference type="SUPFAM" id="SSF52540">
    <property type="entry name" value="P-loop containing nucleoside triphosphate hydrolases"/>
    <property type="match status" value="1"/>
</dbReference>
<gene>
    <name evidence="12" type="ORF">Ga0061064_0587</name>
</gene>
<reference evidence="13" key="1">
    <citation type="submission" date="2015-08" db="EMBL/GenBank/DDBJ databases">
        <authorList>
            <person name="Varghese N."/>
        </authorList>
    </citation>
    <scope>NUCLEOTIDE SEQUENCE [LARGE SCALE GENOMIC DNA]</scope>
    <source>
        <strain evidence="13">DSM 27808</strain>
    </source>
</reference>
<sequence length="344" mass="39048">MQASPAQVTPAQLPGFFERQGLPPVVCVFGDTPLLIDDALQLIRHHARQQGIDERLRWLQDAQFDWQQLFDQSASLSLFSSVRLVELEMPEGKPGRDGGDALRQYAQAPAADQILVVIGPKLKQEQLKAKWYKELTSQGLLVNANSPDRAALPRFVQSRAQRHHIQLDTAATQLLADWFEGNLLALDQELQKLALSDLRQPITAEAIQSAAEDQSRFNVFALQEAIIQADLDNALHRLARLFEEDVEPAILNWMLQREWQTLSNLHQATNFSDACRRNGVWRNQENAYRQFCQRMSAPALSKAAEILTRIEFAFKRDSGEHYPTLVTHLVTLYCRPQQVLGIRP</sequence>
<proteinExistence type="inferred from homology"/>
<evidence type="ECO:0000256" key="6">
    <source>
        <dbReference type="ARBA" id="ARBA00022932"/>
    </source>
</evidence>
<dbReference type="Gene3D" id="3.40.50.300">
    <property type="entry name" value="P-loop containing nucleotide triphosphate hydrolases"/>
    <property type="match status" value="1"/>
</dbReference>
<dbReference type="InterPro" id="IPR032780">
    <property type="entry name" value="DNA_pol3_delt_C"/>
</dbReference>
<dbReference type="InterPro" id="IPR008921">
    <property type="entry name" value="DNA_pol3_clamp-load_cplx_C"/>
</dbReference>
<dbReference type="GO" id="GO:0003887">
    <property type="term" value="F:DNA-directed DNA polymerase activity"/>
    <property type="evidence" value="ECO:0007669"/>
    <property type="project" value="UniProtKB-UniRule"/>
</dbReference>
<dbReference type="Pfam" id="PF06144">
    <property type="entry name" value="DNA_pol3_delta"/>
    <property type="match status" value="1"/>
</dbReference>
<dbReference type="Pfam" id="PF14840">
    <property type="entry name" value="DNA_pol3_delt_C"/>
    <property type="match status" value="1"/>
</dbReference>
<dbReference type="Gene3D" id="1.10.8.60">
    <property type="match status" value="1"/>
</dbReference>
<accession>A0A0K6GY15</accession>
<dbReference type="CDD" id="cd18138">
    <property type="entry name" value="HLD_clamp_pol_III_delta"/>
    <property type="match status" value="1"/>
</dbReference>
<dbReference type="PANTHER" id="PTHR34388">
    <property type="entry name" value="DNA POLYMERASE III SUBUNIT DELTA"/>
    <property type="match status" value="1"/>
</dbReference>
<evidence type="ECO:0000256" key="5">
    <source>
        <dbReference type="ARBA" id="ARBA00022705"/>
    </source>
</evidence>
<name>A0A0K6GY15_9GAMM</name>
<keyword evidence="6" id="KW-0239">DNA-directed DNA polymerase</keyword>
<comment type="catalytic activity">
    <reaction evidence="8">
        <text>DNA(n) + a 2'-deoxyribonucleoside 5'-triphosphate = DNA(n+1) + diphosphate</text>
        <dbReference type="Rhea" id="RHEA:22508"/>
        <dbReference type="Rhea" id="RHEA-COMP:17339"/>
        <dbReference type="Rhea" id="RHEA-COMP:17340"/>
        <dbReference type="ChEBI" id="CHEBI:33019"/>
        <dbReference type="ChEBI" id="CHEBI:61560"/>
        <dbReference type="ChEBI" id="CHEBI:173112"/>
        <dbReference type="EC" id="2.7.7.7"/>
    </reaction>
</comment>
<dbReference type="OrthoDB" id="9770982at2"/>